<protein>
    <submittedName>
        <fullName evidence="2">Penicillin-binding protein, class C</fullName>
    </submittedName>
</protein>
<evidence type="ECO:0000313" key="3">
    <source>
        <dbReference type="Proteomes" id="UP000217758"/>
    </source>
</evidence>
<accession>A0A1L7LK83</accession>
<dbReference type="InterPro" id="IPR001466">
    <property type="entry name" value="Beta-lactam-related"/>
</dbReference>
<keyword evidence="3" id="KW-1185">Reference proteome</keyword>
<dbReference type="Gene3D" id="3.40.710.10">
    <property type="entry name" value="DD-peptidase/beta-lactamase superfamily"/>
    <property type="match status" value="1"/>
</dbReference>
<evidence type="ECO:0000259" key="1">
    <source>
        <dbReference type="Pfam" id="PF00144"/>
    </source>
</evidence>
<feature type="domain" description="Beta-lactamase-related" evidence="1">
    <location>
        <begin position="45"/>
        <end position="332"/>
    </location>
</feature>
<dbReference type="KEGG" id="strg:SRT_12590"/>
<dbReference type="InterPro" id="IPR012338">
    <property type="entry name" value="Beta-lactam/transpept-like"/>
</dbReference>
<reference evidence="2 3" key="1">
    <citation type="journal article" date="2016" name="Microbiol. Immunol.">
        <title>Complete genome sequence of Streptococcus troglodytae TKU31 isolated from the oral cavity of a chimpanzee (Pan troglodytes).</title>
        <authorList>
            <person name="Okamoto M."/>
            <person name="Naito M."/>
            <person name="Miyanohara M."/>
            <person name="Imai S."/>
            <person name="Nomura Y."/>
            <person name="Saito W."/>
            <person name="Momoi Y."/>
            <person name="Takada K."/>
            <person name="Miyabe-Nishiwaki T."/>
            <person name="Tomonaga M."/>
            <person name="Hanada N."/>
        </authorList>
    </citation>
    <scope>NUCLEOTIDE SEQUENCE [LARGE SCALE GENOMIC DNA]</scope>
    <source>
        <strain evidence="3">TKU 31</strain>
    </source>
</reference>
<name>A0A1L7LK83_9STRE</name>
<dbReference type="AlphaFoldDB" id="A0A1L7LK83"/>
<dbReference type="InterPro" id="IPR050491">
    <property type="entry name" value="AmpC-like"/>
</dbReference>
<proteinExistence type="predicted"/>
<dbReference type="RefSeq" id="WP_161940033.1">
    <property type="nucleotide sequence ID" value="NZ_AP014612.1"/>
</dbReference>
<gene>
    <name evidence="2" type="ORF">SRT_12590</name>
</gene>
<dbReference type="Proteomes" id="UP000217758">
    <property type="component" value="Chromosome"/>
</dbReference>
<sequence>MRERKFSMRFLVFLIAFFAVFYKSIETERIDSNTVAVNPDSLILKRFLKTNQLNGIMIVTGPDGKAQVFSNQSKVDGSPVSINDYFPLASLQKLITGVAIQQLIDKGKLSLNTPLSKYYPQVENSENITIQNLLTHTSGLADRKEVPQQVLTTQEQQLDFSLTNYRVTYRKKWKYANINYALLAGIISQISGQNYATYVRQHFLTAGKGWHFKKYIQIKDKSKLAALSVMDQSTTWDKLSKEVTSTFGAGDYASRPVDYWKFMMAFINDQFVPVSEYQRSMKMTSKSYYGGLYISQKMLHANGGGFDTYSCFAYSNPKTKQVMVLFITNGKYKRVKSLAAKAFKLYADSYALRKNETSK</sequence>
<organism evidence="2 3">
    <name type="scientific">Streptococcus troglodytae</name>
    <dbReference type="NCBI Taxonomy" id="1111760"/>
    <lineage>
        <taxon>Bacteria</taxon>
        <taxon>Bacillati</taxon>
        <taxon>Bacillota</taxon>
        <taxon>Bacilli</taxon>
        <taxon>Lactobacillales</taxon>
        <taxon>Streptococcaceae</taxon>
        <taxon>Streptococcus</taxon>
    </lineage>
</organism>
<evidence type="ECO:0000313" key="2">
    <source>
        <dbReference type="EMBL" id="BAQ24520.1"/>
    </source>
</evidence>
<dbReference type="SUPFAM" id="SSF56601">
    <property type="entry name" value="beta-lactamase/transpeptidase-like"/>
    <property type="match status" value="1"/>
</dbReference>
<dbReference type="PANTHER" id="PTHR46825:SF9">
    <property type="entry name" value="BETA-LACTAMASE-RELATED DOMAIN-CONTAINING PROTEIN"/>
    <property type="match status" value="1"/>
</dbReference>
<dbReference type="PANTHER" id="PTHR46825">
    <property type="entry name" value="D-ALANYL-D-ALANINE-CARBOXYPEPTIDASE/ENDOPEPTIDASE AMPH"/>
    <property type="match status" value="1"/>
</dbReference>
<dbReference type="Pfam" id="PF00144">
    <property type="entry name" value="Beta-lactamase"/>
    <property type="match status" value="1"/>
</dbReference>
<dbReference type="EMBL" id="AP014612">
    <property type="protein sequence ID" value="BAQ24520.1"/>
    <property type="molecule type" value="Genomic_DNA"/>
</dbReference>